<dbReference type="EMBL" id="MKGL01000590">
    <property type="protein sequence ID" value="RNE97196.1"/>
    <property type="molecule type" value="Genomic_DNA"/>
</dbReference>
<organism evidence="2 3">
    <name type="scientific">Trypanosoma rangeli</name>
    <dbReference type="NCBI Taxonomy" id="5698"/>
    <lineage>
        <taxon>Eukaryota</taxon>
        <taxon>Discoba</taxon>
        <taxon>Euglenozoa</taxon>
        <taxon>Kinetoplastea</taxon>
        <taxon>Metakinetoplastina</taxon>
        <taxon>Trypanosomatida</taxon>
        <taxon>Trypanosomatidae</taxon>
        <taxon>Trypanosoma</taxon>
        <taxon>Herpetosoma</taxon>
    </lineage>
</organism>
<accession>A0A422MVI2</accession>
<dbReference type="AlphaFoldDB" id="A0A422MVI2"/>
<keyword evidence="3" id="KW-1185">Reference proteome</keyword>
<dbReference type="Proteomes" id="UP000283634">
    <property type="component" value="Unassembled WGS sequence"/>
</dbReference>
<protein>
    <submittedName>
        <fullName evidence="2">Myosin heavy chain</fullName>
    </submittedName>
</protein>
<dbReference type="GeneID" id="40333375"/>
<gene>
    <name evidence="2" type="ORF">TraAM80_09442</name>
</gene>
<sequence length="116" mass="13416">MTAERDELTEKLQSTEDAKEEVERNLEAMTAERDDLTEKLQSTEDAKEGVCKRHLRLKERYGDLLRKSSENEVRLRALHDRLSFSSGVGVADEKRFSVTKRLLASRDRHGKENRGK</sequence>
<evidence type="ECO:0000313" key="2">
    <source>
        <dbReference type="EMBL" id="RNE97196.1"/>
    </source>
</evidence>
<evidence type="ECO:0000256" key="1">
    <source>
        <dbReference type="SAM" id="MobiDB-lite"/>
    </source>
</evidence>
<comment type="caution">
    <text evidence="2">The sequence shown here is derived from an EMBL/GenBank/DDBJ whole genome shotgun (WGS) entry which is preliminary data.</text>
</comment>
<dbReference type="RefSeq" id="XP_029234005.1">
    <property type="nucleotide sequence ID" value="XM_029386123.1"/>
</dbReference>
<reference evidence="2 3" key="1">
    <citation type="journal article" date="2018" name="BMC Genomics">
        <title>Genomic comparison of Trypanosoma conorhini and Trypanosoma rangeli to Trypanosoma cruzi strains of high and low virulence.</title>
        <authorList>
            <person name="Bradwell K.R."/>
            <person name="Koparde V.N."/>
            <person name="Matveyev A.V."/>
            <person name="Serrano M.G."/>
            <person name="Alves J.M."/>
            <person name="Parikh H."/>
            <person name="Huang B."/>
            <person name="Lee V."/>
            <person name="Espinosa-Alvarez O."/>
            <person name="Ortiz P.A."/>
            <person name="Costa-Martins A.G."/>
            <person name="Teixeira M.M."/>
            <person name="Buck G.A."/>
        </authorList>
    </citation>
    <scope>NUCLEOTIDE SEQUENCE [LARGE SCALE GENOMIC DNA]</scope>
    <source>
        <strain evidence="2 3">AM80</strain>
    </source>
</reference>
<proteinExistence type="predicted"/>
<feature type="region of interest" description="Disordered" evidence="1">
    <location>
        <begin position="28"/>
        <end position="47"/>
    </location>
</feature>
<evidence type="ECO:0000313" key="3">
    <source>
        <dbReference type="Proteomes" id="UP000283634"/>
    </source>
</evidence>
<dbReference type="OrthoDB" id="252582at2759"/>
<feature type="region of interest" description="Disordered" evidence="1">
    <location>
        <begin position="1"/>
        <end position="23"/>
    </location>
</feature>
<name>A0A422MVI2_TRYRA</name>